<comment type="caution">
    <text evidence="2">The sequence shown here is derived from an EMBL/GenBank/DDBJ whole genome shotgun (WGS) entry which is preliminary data.</text>
</comment>
<proteinExistence type="predicted"/>
<organism evidence="2 3">
    <name type="scientific">Photobacterium marinum</name>
    <dbReference type="NCBI Taxonomy" id="1056511"/>
    <lineage>
        <taxon>Bacteria</taxon>
        <taxon>Pseudomonadati</taxon>
        <taxon>Pseudomonadota</taxon>
        <taxon>Gammaproteobacteria</taxon>
        <taxon>Vibrionales</taxon>
        <taxon>Vibrionaceae</taxon>
        <taxon>Photobacterium</taxon>
    </lineage>
</organism>
<keyword evidence="3" id="KW-1185">Reference proteome</keyword>
<dbReference type="AlphaFoldDB" id="L8J6I6"/>
<dbReference type="Proteomes" id="UP000011134">
    <property type="component" value="Unassembled WGS sequence"/>
</dbReference>
<evidence type="ECO:0000313" key="2">
    <source>
        <dbReference type="EMBL" id="ELR63087.1"/>
    </source>
</evidence>
<feature type="transmembrane region" description="Helical" evidence="1">
    <location>
        <begin position="129"/>
        <end position="146"/>
    </location>
</feature>
<keyword evidence="1" id="KW-1133">Transmembrane helix</keyword>
<keyword evidence="1" id="KW-0472">Membrane</keyword>
<sequence>MEFGALGRLVVAHLIPGVRCYLEENLSLSLLNSGPIVDVAAIIAISTSAIAGFISAFLPRKDREKVSKNTENINSSIERDCRLFEVQAELRRQKVISKWQGVAATSLTFSQYIVGGVLTTSFIQDNLSSQVVGLLGLLVLVSSLIHQQFRPDLKSRFAKERIVTLRGLIRAIEDDLFAIRQGTLNQESLHDIRVKVTNSLKDIETSELQDLGKIDSESST</sequence>
<evidence type="ECO:0000313" key="3">
    <source>
        <dbReference type="Proteomes" id="UP000011134"/>
    </source>
</evidence>
<dbReference type="PATRIC" id="fig|1056511.3.peg.4939"/>
<name>L8J6I6_9GAMM</name>
<keyword evidence="1" id="KW-0812">Transmembrane</keyword>
<protein>
    <submittedName>
        <fullName evidence="2">Uncharacterized protein</fullName>
    </submittedName>
</protein>
<accession>L8J6I6</accession>
<feature type="transmembrane region" description="Helical" evidence="1">
    <location>
        <begin position="36"/>
        <end position="58"/>
    </location>
</feature>
<gene>
    <name evidence="2" type="ORF">C942_04127</name>
</gene>
<evidence type="ECO:0000256" key="1">
    <source>
        <dbReference type="SAM" id="Phobius"/>
    </source>
</evidence>
<feature type="transmembrane region" description="Helical" evidence="1">
    <location>
        <begin position="101"/>
        <end position="123"/>
    </location>
</feature>
<reference evidence="2 3" key="1">
    <citation type="submission" date="2012-12" db="EMBL/GenBank/DDBJ databases">
        <title>Genome Assembly of Photobacterium sp. AK15.</title>
        <authorList>
            <person name="Khatri I."/>
            <person name="Vaidya B."/>
            <person name="Srinivas T.N.R."/>
            <person name="Subramanian S."/>
            <person name="Pinnaka A."/>
        </authorList>
    </citation>
    <scope>NUCLEOTIDE SEQUENCE [LARGE SCALE GENOMIC DNA]</scope>
    <source>
        <strain evidence="2 3">AK15</strain>
    </source>
</reference>
<dbReference type="EMBL" id="AMZO01000059">
    <property type="protein sequence ID" value="ELR63087.1"/>
    <property type="molecule type" value="Genomic_DNA"/>
</dbReference>